<evidence type="ECO:0000259" key="8">
    <source>
        <dbReference type="PROSITE" id="PS51100"/>
    </source>
</evidence>
<dbReference type="PROSITE" id="PS51100">
    <property type="entry name" value="PTS_EIIB_TYPE_3"/>
    <property type="match status" value="1"/>
</dbReference>
<dbReference type="InterPro" id="IPR051819">
    <property type="entry name" value="PTS_sugar-specific_EIIB"/>
</dbReference>
<evidence type="ECO:0000256" key="6">
    <source>
        <dbReference type="ARBA" id="ARBA00022777"/>
    </source>
</evidence>
<evidence type="ECO:0000256" key="4">
    <source>
        <dbReference type="ARBA" id="ARBA00022679"/>
    </source>
</evidence>
<evidence type="ECO:0000256" key="1">
    <source>
        <dbReference type="ARBA" id="ARBA00022448"/>
    </source>
</evidence>
<evidence type="ECO:0000313" key="10">
    <source>
        <dbReference type="Proteomes" id="UP000317663"/>
    </source>
</evidence>
<keyword evidence="4" id="KW-0808">Transferase</keyword>
<dbReference type="CDD" id="cd05564">
    <property type="entry name" value="PTS_IIB_chitobiose_lichenan"/>
    <property type="match status" value="1"/>
</dbReference>
<evidence type="ECO:0000256" key="5">
    <source>
        <dbReference type="ARBA" id="ARBA00022683"/>
    </source>
</evidence>
<dbReference type="PANTHER" id="PTHR34581">
    <property type="entry name" value="PTS SYSTEM N,N'-DIACETYLCHITOBIOSE-SPECIFIC EIIB COMPONENT"/>
    <property type="match status" value="1"/>
</dbReference>
<gene>
    <name evidence="9" type="ORF">EAH77_17805</name>
</gene>
<keyword evidence="2" id="KW-0597">Phosphoprotein</keyword>
<proteinExistence type="predicted"/>
<reference evidence="9 10" key="1">
    <citation type="journal article" date="2019" name="Environ. Microbiol.">
        <title>Species interactions and distinct microbial communities in high Arctic permafrost affected cryosols are associated with the CH4 and CO2 gas fluxes.</title>
        <authorList>
            <person name="Altshuler I."/>
            <person name="Hamel J."/>
            <person name="Turney S."/>
            <person name="Magnuson E."/>
            <person name="Levesque R."/>
            <person name="Greer C."/>
            <person name="Whyte L.G."/>
        </authorList>
    </citation>
    <scope>NUCLEOTIDE SEQUENCE [LARGE SCALE GENOMIC DNA]</scope>
    <source>
        <strain evidence="9 10">E4</strain>
    </source>
</reference>
<keyword evidence="1" id="KW-0813">Transport</keyword>
<name>A0A502G9V2_9GAMM</name>
<keyword evidence="3 9" id="KW-0762">Sugar transport</keyword>
<dbReference type="PANTHER" id="PTHR34581:SF2">
    <property type="entry name" value="PTS SYSTEM N,N'-DIACETYLCHITOBIOSE-SPECIFIC EIIB COMPONENT"/>
    <property type="match status" value="1"/>
</dbReference>
<dbReference type="Gene3D" id="3.40.50.2300">
    <property type="match status" value="1"/>
</dbReference>
<feature type="domain" description="PTS EIIB type-3" evidence="8">
    <location>
        <begin position="1"/>
        <end position="106"/>
    </location>
</feature>
<dbReference type="AlphaFoldDB" id="A0A502G9V2"/>
<dbReference type="InterPro" id="IPR013012">
    <property type="entry name" value="PTS_EIIB_3"/>
</dbReference>
<dbReference type="Proteomes" id="UP000317663">
    <property type="component" value="Unassembled WGS sequence"/>
</dbReference>
<dbReference type="GO" id="GO:0008982">
    <property type="term" value="F:protein-N(PI)-phosphohistidine-sugar phosphotransferase activity"/>
    <property type="evidence" value="ECO:0007669"/>
    <property type="project" value="InterPro"/>
</dbReference>
<feature type="modified residue" description="Phosphocysteine; by EIIA" evidence="7">
    <location>
        <position position="8"/>
    </location>
</feature>
<accession>A0A502G9V2</accession>
<dbReference type="RefSeq" id="WP_140474138.1">
    <property type="nucleotide sequence ID" value="NZ_RCZD01000010.1"/>
</dbReference>
<dbReference type="GO" id="GO:0009401">
    <property type="term" value="P:phosphoenolpyruvate-dependent sugar phosphotransferase system"/>
    <property type="evidence" value="ECO:0007669"/>
    <property type="project" value="UniProtKB-KW"/>
</dbReference>
<dbReference type="InterPro" id="IPR003501">
    <property type="entry name" value="PTS_EIIB_2/3"/>
</dbReference>
<dbReference type="GO" id="GO:0016301">
    <property type="term" value="F:kinase activity"/>
    <property type="evidence" value="ECO:0007669"/>
    <property type="project" value="UniProtKB-KW"/>
</dbReference>
<evidence type="ECO:0000256" key="3">
    <source>
        <dbReference type="ARBA" id="ARBA00022597"/>
    </source>
</evidence>
<protein>
    <submittedName>
        <fullName evidence="9">PTS sugar transporter subunit IIB</fullName>
    </submittedName>
</protein>
<dbReference type="EMBL" id="RCZD01000010">
    <property type="protein sequence ID" value="TPG58765.1"/>
    <property type="molecule type" value="Genomic_DNA"/>
</dbReference>
<evidence type="ECO:0000313" key="9">
    <source>
        <dbReference type="EMBL" id="TPG58765.1"/>
    </source>
</evidence>
<evidence type="ECO:0000256" key="2">
    <source>
        <dbReference type="ARBA" id="ARBA00022553"/>
    </source>
</evidence>
<dbReference type="InterPro" id="IPR036095">
    <property type="entry name" value="PTS_EIIB-like_sf"/>
</dbReference>
<keyword evidence="10" id="KW-1185">Reference proteome</keyword>
<dbReference type="SUPFAM" id="SSF52794">
    <property type="entry name" value="PTS system IIB component-like"/>
    <property type="match status" value="1"/>
</dbReference>
<dbReference type="Pfam" id="PF02302">
    <property type="entry name" value="PTS_IIB"/>
    <property type="match status" value="1"/>
</dbReference>
<keyword evidence="5" id="KW-0598">Phosphotransferase system</keyword>
<evidence type="ECO:0000256" key="7">
    <source>
        <dbReference type="PROSITE-ProRule" id="PRU00423"/>
    </source>
</evidence>
<dbReference type="OrthoDB" id="9808134at2"/>
<comment type="caution">
    <text evidence="9">The sequence shown here is derived from an EMBL/GenBank/DDBJ whole genome shotgun (WGS) entry which is preliminary data.</text>
</comment>
<organism evidence="9 10">
    <name type="scientific">Ewingella americana</name>
    <dbReference type="NCBI Taxonomy" id="41202"/>
    <lineage>
        <taxon>Bacteria</taxon>
        <taxon>Pseudomonadati</taxon>
        <taxon>Pseudomonadota</taxon>
        <taxon>Gammaproteobacteria</taxon>
        <taxon>Enterobacterales</taxon>
        <taxon>Yersiniaceae</taxon>
        <taxon>Ewingella</taxon>
    </lineage>
</organism>
<keyword evidence="6" id="KW-0418">Kinase</keyword>
<sequence>MKKIVLCCAAGMSTSMLVQRMLSEAQTRGLEVDVRAVPVAEFEAIIDQADVVLLGPQVRYELARLTDIAQPLGKTVAVIDMMDYGTMRGDKVLNKALELIGGTHEAV</sequence>